<evidence type="ECO:0000313" key="3">
    <source>
        <dbReference type="EMBL" id="ERN19809.1"/>
    </source>
</evidence>
<protein>
    <recommendedName>
        <fullName evidence="2">Phospholipase A1</fullName>
        <ecNumber evidence="2">3.1.1.-</ecNumber>
    </recommendedName>
</protein>
<keyword evidence="2" id="KW-0442">Lipid degradation</keyword>
<dbReference type="EMBL" id="KI392064">
    <property type="protein sequence ID" value="ERN19809.1"/>
    <property type="molecule type" value="Genomic_DNA"/>
</dbReference>
<comment type="similarity">
    <text evidence="2">Belongs to the AB hydrolase superfamily. Lipase family.</text>
</comment>
<dbReference type="eggNOG" id="KOG4569">
    <property type="taxonomic scope" value="Eukaryota"/>
</dbReference>
<dbReference type="Gene3D" id="3.40.50.1820">
    <property type="entry name" value="alpha/beta hydrolase"/>
    <property type="match status" value="1"/>
</dbReference>
<accession>U5DBB0</accession>
<dbReference type="InterPro" id="IPR033556">
    <property type="entry name" value="PLA"/>
</dbReference>
<keyword evidence="4" id="KW-1185">Reference proteome</keyword>
<dbReference type="PANTHER" id="PTHR31828:SF10">
    <property type="entry name" value="PHOSPHOLIPASE A1-IIDELTA"/>
    <property type="match status" value="1"/>
</dbReference>
<dbReference type="PANTHER" id="PTHR31828">
    <property type="entry name" value="PHOSPHOLIPASE A1-IIGAMMA"/>
    <property type="match status" value="1"/>
</dbReference>
<dbReference type="GO" id="GO:0016042">
    <property type="term" value="P:lipid catabolic process"/>
    <property type="evidence" value="ECO:0007669"/>
    <property type="project" value="UniProtKB-UniRule"/>
</dbReference>
<dbReference type="Gramene" id="ERN19809">
    <property type="protein sequence ID" value="ERN19809"/>
    <property type="gene ID" value="AMTR_s00064p00160580"/>
</dbReference>
<evidence type="ECO:0000256" key="2">
    <source>
        <dbReference type="RuleBase" id="RU367093"/>
    </source>
</evidence>
<name>U5DBB0_AMBTC</name>
<organism evidence="3 4">
    <name type="scientific">Amborella trichopoda</name>
    <dbReference type="NCBI Taxonomy" id="13333"/>
    <lineage>
        <taxon>Eukaryota</taxon>
        <taxon>Viridiplantae</taxon>
        <taxon>Streptophyta</taxon>
        <taxon>Embryophyta</taxon>
        <taxon>Tracheophyta</taxon>
        <taxon>Spermatophyta</taxon>
        <taxon>Magnoliopsida</taxon>
        <taxon>Amborellales</taxon>
        <taxon>Amborellaceae</taxon>
        <taxon>Amborella</taxon>
    </lineage>
</organism>
<gene>
    <name evidence="3" type="ORF">AMTR_s00064p00160580</name>
</gene>
<dbReference type="AlphaFoldDB" id="U5DBB0"/>
<dbReference type="OMA" id="ITCVTIC"/>
<evidence type="ECO:0000313" key="4">
    <source>
        <dbReference type="Proteomes" id="UP000017836"/>
    </source>
</evidence>
<dbReference type="GO" id="GO:0008970">
    <property type="term" value="F:phospholipase A1 activity"/>
    <property type="evidence" value="ECO:0007669"/>
    <property type="project" value="UniProtKB-UniRule"/>
</dbReference>
<proteinExistence type="inferred from homology"/>
<reference evidence="4" key="1">
    <citation type="journal article" date="2013" name="Science">
        <title>The Amborella genome and the evolution of flowering plants.</title>
        <authorList>
            <consortium name="Amborella Genome Project"/>
        </authorList>
    </citation>
    <scope>NUCLEOTIDE SEQUENCE [LARGE SCALE GENOMIC DNA]</scope>
</reference>
<dbReference type="Proteomes" id="UP000017836">
    <property type="component" value="Unassembled WGS sequence"/>
</dbReference>
<comment type="function">
    <text evidence="2">Acylhydrolase that catalyzes the hydrolysis of phospholipids at the sn-1 position.</text>
</comment>
<dbReference type="InterPro" id="IPR029058">
    <property type="entry name" value="AB_hydrolase_fold"/>
</dbReference>
<sequence length="211" mass="23737">MGSHEKAWQELHGSKQWEGLLEPLNEGLREIILRYGDLCQATYDAFNSDPHSKYCGSSRCGKRSFFTKVGLAPPHVSNTAESSDAASGTDYRVAGFLYGTAKIDIPASFLLHSLSREAWSRESNWIGYVAISSDTFSQNLGRRDIVVAYRGTIRDLEWMNVFSPSLESIASLLPPSEDFDDDSPLKHRFERFLGRGEDDDEPKVMDGWYTI</sequence>
<dbReference type="HOGENOM" id="CLU_093324_0_0_1"/>
<keyword evidence="1 2" id="KW-0378">Hydrolase</keyword>
<keyword evidence="2" id="KW-0443">Lipid metabolism</keyword>
<dbReference type="EC" id="3.1.1.-" evidence="2"/>
<evidence type="ECO:0000256" key="1">
    <source>
        <dbReference type="ARBA" id="ARBA00022801"/>
    </source>
</evidence>